<organism evidence="1 2">
    <name type="scientific">Sphingobacterium mizutaii</name>
    <dbReference type="NCBI Taxonomy" id="1010"/>
    <lineage>
        <taxon>Bacteria</taxon>
        <taxon>Pseudomonadati</taxon>
        <taxon>Bacteroidota</taxon>
        <taxon>Sphingobacteriia</taxon>
        <taxon>Sphingobacteriales</taxon>
        <taxon>Sphingobacteriaceae</taxon>
        <taxon>Sphingobacterium</taxon>
    </lineage>
</organism>
<dbReference type="KEGG" id="smiz:4412673_02107"/>
<protein>
    <submittedName>
        <fullName evidence="1">Uncharacterized protein</fullName>
    </submittedName>
</protein>
<gene>
    <name evidence="1" type="ORF">SAMEA4412673_02107</name>
</gene>
<dbReference type="RefSeq" id="WP_093096445.1">
    <property type="nucleotide sequence ID" value="NZ_DAMBSL010000004.1"/>
</dbReference>
<evidence type="ECO:0000313" key="2">
    <source>
        <dbReference type="Proteomes" id="UP000215355"/>
    </source>
</evidence>
<name>A0AAJ5C0H7_9SPHI</name>
<proteinExistence type="predicted"/>
<evidence type="ECO:0000313" key="1">
    <source>
        <dbReference type="EMBL" id="SNV50591.1"/>
    </source>
</evidence>
<reference evidence="1 2" key="1">
    <citation type="submission" date="2017-06" db="EMBL/GenBank/DDBJ databases">
        <authorList>
            <consortium name="Pathogen Informatics"/>
        </authorList>
    </citation>
    <scope>NUCLEOTIDE SEQUENCE [LARGE SCALE GENOMIC DNA]</scope>
    <source>
        <strain evidence="1 2">NCTC12149</strain>
    </source>
</reference>
<dbReference type="Proteomes" id="UP000215355">
    <property type="component" value="Chromosome 1"/>
</dbReference>
<dbReference type="EMBL" id="LT906468">
    <property type="protein sequence ID" value="SNV50591.1"/>
    <property type="molecule type" value="Genomic_DNA"/>
</dbReference>
<dbReference type="PROSITE" id="PS51257">
    <property type="entry name" value="PROKAR_LIPOPROTEIN"/>
    <property type="match status" value="1"/>
</dbReference>
<sequence length="118" mass="13290">MRKLLFGLIMVSIGITSCVKDEFNVDEEIAIIGTEWKGKGKLNVDSDSVELSLNFLKDGILHAAYDTTKWEGTYNFNLEANEGIIIDTADREVPFSIKVDTLKFFSLEGDTIRLQKIK</sequence>
<accession>A0AAJ5C0H7</accession>
<dbReference type="AlphaFoldDB" id="A0AAJ5C0H7"/>